<evidence type="ECO:0000313" key="3">
    <source>
        <dbReference type="Proteomes" id="UP000321734"/>
    </source>
</evidence>
<proteinExistence type="predicted"/>
<dbReference type="PANTHER" id="PTHR12526:SF630">
    <property type="entry name" value="GLYCOSYLTRANSFERASE"/>
    <property type="match status" value="1"/>
</dbReference>
<dbReference type="AlphaFoldDB" id="A0A5C7AIG3"/>
<accession>A0A5C7AIG3</accession>
<comment type="caution">
    <text evidence="2">The sequence shown here is derived from an EMBL/GenBank/DDBJ whole genome shotgun (WGS) entry which is preliminary data.</text>
</comment>
<protein>
    <submittedName>
        <fullName evidence="2">Glycosyltransferase family 4 protein</fullName>
    </submittedName>
</protein>
<gene>
    <name evidence="2" type="ORF">ES711_15005</name>
</gene>
<dbReference type="PANTHER" id="PTHR12526">
    <property type="entry name" value="GLYCOSYLTRANSFERASE"/>
    <property type="match status" value="1"/>
</dbReference>
<dbReference type="Gene3D" id="3.40.50.2000">
    <property type="entry name" value="Glycogen Phosphorylase B"/>
    <property type="match status" value="2"/>
</dbReference>
<dbReference type="EMBL" id="VORX01000010">
    <property type="protein sequence ID" value="TXE05612.1"/>
    <property type="molecule type" value="Genomic_DNA"/>
</dbReference>
<sequence length="310" mass="34996">MISCFDDIDKPVSAIGSIKLNFDLTRRVSKITKNEQIDLLIGFITSANIIATVAAKLNHIPCLISERNNPKSNAIPKFWLILRKLVYPLANHLIVQTKNVKRFYEPIGKSLDISILPNPLSSELSLLRNESVTRENIILSVGRLNDDKQHYKLINAFNTLKPEGWKVIIIGAGPKKTTLIELIKSYHLEDKIEILSHIKDIHNYYNKASLFVFTSRSEGFPNALLEAMHFSLPCISTDCDYGPSDLINDGVNGFLVPVDDQNLLTSKISQLISDENLRTQFSEKARETSEHYTSKKVTAQWGAIITRHIK</sequence>
<keyword evidence="2" id="KW-0808">Transferase</keyword>
<dbReference type="SUPFAM" id="SSF53756">
    <property type="entry name" value="UDP-Glycosyltransferase/glycogen phosphorylase"/>
    <property type="match status" value="1"/>
</dbReference>
<evidence type="ECO:0000313" key="2">
    <source>
        <dbReference type="EMBL" id="TXE05612.1"/>
    </source>
</evidence>
<name>A0A5C7AIG3_9FLAO</name>
<dbReference type="Proteomes" id="UP000321734">
    <property type="component" value="Unassembled WGS sequence"/>
</dbReference>
<evidence type="ECO:0000259" key="1">
    <source>
        <dbReference type="Pfam" id="PF00534"/>
    </source>
</evidence>
<dbReference type="OrthoDB" id="798298at2"/>
<reference evidence="2 3" key="1">
    <citation type="submission" date="2019-08" db="EMBL/GenBank/DDBJ databases">
        <title>Genome sequence of Gelidibacter salicanalis IC162T.</title>
        <authorList>
            <person name="Bowman J.P."/>
        </authorList>
    </citation>
    <scope>NUCLEOTIDE SEQUENCE [LARGE SCALE GENOMIC DNA]</scope>
    <source>
        <strain evidence="2 3">IC162</strain>
    </source>
</reference>
<feature type="domain" description="Glycosyl transferase family 1" evidence="1">
    <location>
        <begin position="131"/>
        <end position="287"/>
    </location>
</feature>
<organism evidence="2 3">
    <name type="scientific">Gelidibacter salicanalis</name>
    <dbReference type="NCBI Taxonomy" id="291193"/>
    <lineage>
        <taxon>Bacteria</taxon>
        <taxon>Pseudomonadati</taxon>
        <taxon>Bacteroidota</taxon>
        <taxon>Flavobacteriia</taxon>
        <taxon>Flavobacteriales</taxon>
        <taxon>Flavobacteriaceae</taxon>
        <taxon>Gelidibacter</taxon>
    </lineage>
</organism>
<dbReference type="Pfam" id="PF00534">
    <property type="entry name" value="Glycos_transf_1"/>
    <property type="match status" value="1"/>
</dbReference>
<dbReference type="InterPro" id="IPR001296">
    <property type="entry name" value="Glyco_trans_1"/>
</dbReference>
<keyword evidence="3" id="KW-1185">Reference proteome</keyword>
<dbReference type="GO" id="GO:0016757">
    <property type="term" value="F:glycosyltransferase activity"/>
    <property type="evidence" value="ECO:0007669"/>
    <property type="project" value="InterPro"/>
</dbReference>